<evidence type="ECO:0000313" key="5">
    <source>
        <dbReference type="Proteomes" id="UP001271769"/>
    </source>
</evidence>
<protein>
    <submittedName>
        <fullName evidence="4">Uncharacterized protein</fullName>
    </submittedName>
</protein>
<name>A0ABU5DYS1_9PROT</name>
<dbReference type="EMBL" id="JAXCLX010000001">
    <property type="protein sequence ID" value="MDY0872477.1"/>
    <property type="molecule type" value="Genomic_DNA"/>
</dbReference>
<dbReference type="InterPro" id="IPR001568">
    <property type="entry name" value="RNase_T2-like"/>
</dbReference>
<keyword evidence="5" id="KW-1185">Reference proteome</keyword>
<dbReference type="SUPFAM" id="SSF55895">
    <property type="entry name" value="Ribonuclease Rh-like"/>
    <property type="match status" value="1"/>
</dbReference>
<proteinExistence type="inferred from homology"/>
<comment type="similarity">
    <text evidence="1 2">Belongs to the RNase T2 family.</text>
</comment>
<evidence type="ECO:0000313" key="4">
    <source>
        <dbReference type="EMBL" id="MDY0872477.1"/>
    </source>
</evidence>
<sequence>MAIGALPRVACAQAMDHYTLVMGFLPGKCLQKPELPFCAGLTLKDPAARNLTLIGLRPDAKAGSVPLEDCDPMSGAFSLPTFEGEIDDAATRACKMPAVKLSPDLARSLAEVMPTTQQCAERQYWSRYGACSMLSEESYFQRAVGRAKDMQRTLLNVTIAGAIGSRIKRDALIEAFAQQFGDEAAQSALQLVCARSKKRSIPVLIEVRIKLRQLGTMRTLAKDGLWQEPGSTLRQRCPETFLVPEAGQPVPDPVAKPEVPGTIPAIEMPVVPQPVVPQVTVPTIEAPQFTAPAKPIPGAPDPTKPQPMDTEPMEVIPPLPQ</sequence>
<comment type="caution">
    <text evidence="4">The sequence shown here is derived from an EMBL/GenBank/DDBJ whole genome shotgun (WGS) entry which is preliminary data.</text>
</comment>
<evidence type="ECO:0000256" key="3">
    <source>
        <dbReference type="SAM" id="MobiDB-lite"/>
    </source>
</evidence>
<dbReference type="InterPro" id="IPR036430">
    <property type="entry name" value="RNase_T2-like_sf"/>
</dbReference>
<feature type="compositionally biased region" description="Pro residues" evidence="3">
    <location>
        <begin position="294"/>
        <end position="305"/>
    </location>
</feature>
<feature type="region of interest" description="Disordered" evidence="3">
    <location>
        <begin position="287"/>
        <end position="321"/>
    </location>
</feature>
<evidence type="ECO:0000256" key="2">
    <source>
        <dbReference type="RuleBase" id="RU004328"/>
    </source>
</evidence>
<accession>A0ABU5DYS1</accession>
<dbReference type="Gene3D" id="3.90.730.10">
    <property type="entry name" value="Ribonuclease T2-like"/>
    <property type="match status" value="1"/>
</dbReference>
<dbReference type="Pfam" id="PF00445">
    <property type="entry name" value="Ribonuclease_T2"/>
    <property type="match status" value="1"/>
</dbReference>
<dbReference type="Proteomes" id="UP001271769">
    <property type="component" value="Unassembled WGS sequence"/>
</dbReference>
<evidence type="ECO:0000256" key="1">
    <source>
        <dbReference type="ARBA" id="ARBA00007469"/>
    </source>
</evidence>
<reference evidence="4 5" key="1">
    <citation type="journal article" date="2013" name="Antonie Van Leeuwenhoek">
        <title>Dongia rigui sp. nov., isolated from freshwater of a large wetland in Korea.</title>
        <authorList>
            <person name="Baik K.S."/>
            <person name="Hwang Y.M."/>
            <person name="Choi J.S."/>
            <person name="Kwon J."/>
            <person name="Seong C.N."/>
        </authorList>
    </citation>
    <scope>NUCLEOTIDE SEQUENCE [LARGE SCALE GENOMIC DNA]</scope>
    <source>
        <strain evidence="4 5">04SU4-P</strain>
    </source>
</reference>
<organism evidence="4 5">
    <name type="scientific">Dongia rigui</name>
    <dbReference type="NCBI Taxonomy" id="940149"/>
    <lineage>
        <taxon>Bacteria</taxon>
        <taxon>Pseudomonadati</taxon>
        <taxon>Pseudomonadota</taxon>
        <taxon>Alphaproteobacteria</taxon>
        <taxon>Rhodospirillales</taxon>
        <taxon>Dongiaceae</taxon>
        <taxon>Dongia</taxon>
    </lineage>
</organism>
<dbReference type="RefSeq" id="WP_320500906.1">
    <property type="nucleotide sequence ID" value="NZ_JAXCLX010000001.1"/>
</dbReference>
<gene>
    <name evidence="4" type="ORF">SMD31_11105</name>
</gene>